<protein>
    <submittedName>
        <fullName evidence="3">FmdB family zinc ribbon protein</fullName>
    </submittedName>
</protein>
<feature type="compositionally biased region" description="Basic and acidic residues" evidence="1">
    <location>
        <begin position="75"/>
        <end position="88"/>
    </location>
</feature>
<organism evidence="3 4">
    <name type="scientific">Gilvimarinus gilvus</name>
    <dbReference type="NCBI Taxonomy" id="3058038"/>
    <lineage>
        <taxon>Bacteria</taxon>
        <taxon>Pseudomonadati</taxon>
        <taxon>Pseudomonadota</taxon>
        <taxon>Gammaproteobacteria</taxon>
        <taxon>Cellvibrionales</taxon>
        <taxon>Cellvibrionaceae</taxon>
        <taxon>Gilvimarinus</taxon>
    </lineage>
</organism>
<feature type="domain" description="Putative regulatory protein FmdB zinc ribbon" evidence="2">
    <location>
        <begin position="1"/>
        <end position="41"/>
    </location>
</feature>
<dbReference type="SMART" id="SM00834">
    <property type="entry name" value="CxxC_CXXC_SSSS"/>
    <property type="match status" value="1"/>
</dbReference>
<name>A0ABU4RWG0_9GAMM</name>
<evidence type="ECO:0000313" key="4">
    <source>
        <dbReference type="Proteomes" id="UP001273505"/>
    </source>
</evidence>
<dbReference type="RefSeq" id="WP_302723265.1">
    <property type="nucleotide sequence ID" value="NZ_JAULRU010000583.1"/>
</dbReference>
<dbReference type="EMBL" id="JAXAFO010000002">
    <property type="protein sequence ID" value="MDX6848028.1"/>
    <property type="molecule type" value="Genomic_DNA"/>
</dbReference>
<keyword evidence="4" id="KW-1185">Reference proteome</keyword>
<dbReference type="InterPro" id="IPR013429">
    <property type="entry name" value="Regulatory_FmdB_Zinc_ribbon"/>
</dbReference>
<evidence type="ECO:0000259" key="2">
    <source>
        <dbReference type="SMART" id="SM00834"/>
    </source>
</evidence>
<accession>A0ABU4RWG0</accession>
<dbReference type="NCBIfam" id="TIGR02605">
    <property type="entry name" value="CxxC_CxxC_SSSS"/>
    <property type="match status" value="1"/>
</dbReference>
<evidence type="ECO:0000313" key="3">
    <source>
        <dbReference type="EMBL" id="MDX6848028.1"/>
    </source>
</evidence>
<gene>
    <name evidence="3" type="ORF">SCD92_01570</name>
</gene>
<reference evidence="3 4" key="1">
    <citation type="submission" date="2023-11" db="EMBL/GenBank/DDBJ databases">
        <title>Gilvimarinus fulvus sp. nov., isolated from the surface of Kelp.</title>
        <authorList>
            <person name="Sun Y.Y."/>
            <person name="Gong Y."/>
            <person name="Du Z.J."/>
        </authorList>
    </citation>
    <scope>NUCLEOTIDE SEQUENCE [LARGE SCALE GENOMIC DNA]</scope>
    <source>
        <strain evidence="3 4">SDUM040013</strain>
    </source>
</reference>
<sequence length="123" mass="13624">MPVYDYRCQQHGVFSDLATMDNSANPVDCPVCGEASARVIMMSPELFDMAPSNRKAHERNERSREAPMFSTPQSRAEKQARHAHDHKSGCGCGSDAPIRGSKAVYMPDGSKIFPSARPWMISH</sequence>
<feature type="region of interest" description="Disordered" evidence="1">
    <location>
        <begin position="50"/>
        <end position="97"/>
    </location>
</feature>
<proteinExistence type="predicted"/>
<comment type="caution">
    <text evidence="3">The sequence shown here is derived from an EMBL/GenBank/DDBJ whole genome shotgun (WGS) entry which is preliminary data.</text>
</comment>
<evidence type="ECO:0000256" key="1">
    <source>
        <dbReference type="SAM" id="MobiDB-lite"/>
    </source>
</evidence>
<dbReference type="Pfam" id="PF09723">
    <property type="entry name" value="Zn_ribbon_8"/>
    <property type="match status" value="1"/>
</dbReference>
<dbReference type="Proteomes" id="UP001273505">
    <property type="component" value="Unassembled WGS sequence"/>
</dbReference>